<comment type="catalytic activity">
    <reaction evidence="5">
        <text>glucuronate acceptor + UDP-alpha-D-glucuronate = acceptor beta-D-glucuronoside + UDP + H(+)</text>
        <dbReference type="Rhea" id="RHEA:21032"/>
        <dbReference type="ChEBI" id="CHEBI:15378"/>
        <dbReference type="ChEBI" id="CHEBI:58052"/>
        <dbReference type="ChEBI" id="CHEBI:58223"/>
        <dbReference type="ChEBI" id="CHEBI:132367"/>
        <dbReference type="ChEBI" id="CHEBI:132368"/>
        <dbReference type="EC" id="2.4.1.17"/>
    </reaction>
</comment>
<proteinExistence type="inferred from homology"/>
<evidence type="ECO:0000256" key="3">
    <source>
        <dbReference type="ARBA" id="ARBA00022676"/>
    </source>
</evidence>
<name>A0A1I7ZV39_9BILA</name>
<evidence type="ECO:0000256" key="1">
    <source>
        <dbReference type="ARBA" id="ARBA00009995"/>
    </source>
</evidence>
<keyword evidence="4" id="KW-0808">Transferase</keyword>
<accession>A0A1I7ZV39</accession>
<dbReference type="AlphaFoldDB" id="A0A1I7ZV39"/>
<dbReference type="InterPro" id="IPR002213">
    <property type="entry name" value="UDP_glucos_trans"/>
</dbReference>
<comment type="similarity">
    <text evidence="1">Belongs to the UDP-glycosyltransferase family.</text>
</comment>
<dbReference type="SUPFAM" id="SSF53756">
    <property type="entry name" value="UDP-Glycosyltransferase/glycogen phosphorylase"/>
    <property type="match status" value="1"/>
</dbReference>
<evidence type="ECO:0000256" key="2">
    <source>
        <dbReference type="ARBA" id="ARBA00012544"/>
    </source>
</evidence>
<organism evidence="6 7">
    <name type="scientific">Steinernema glaseri</name>
    <dbReference type="NCBI Taxonomy" id="37863"/>
    <lineage>
        <taxon>Eukaryota</taxon>
        <taxon>Metazoa</taxon>
        <taxon>Ecdysozoa</taxon>
        <taxon>Nematoda</taxon>
        <taxon>Chromadorea</taxon>
        <taxon>Rhabditida</taxon>
        <taxon>Tylenchina</taxon>
        <taxon>Panagrolaimomorpha</taxon>
        <taxon>Strongyloidoidea</taxon>
        <taxon>Steinernematidae</taxon>
        <taxon>Steinernema</taxon>
    </lineage>
</organism>
<dbReference type="Gene3D" id="3.40.50.2000">
    <property type="entry name" value="Glycogen Phosphorylase B"/>
    <property type="match status" value="1"/>
</dbReference>
<evidence type="ECO:0000313" key="7">
    <source>
        <dbReference type="WBParaSite" id="L893_g29919.t1"/>
    </source>
</evidence>
<protein>
    <recommendedName>
        <fullName evidence="2">glucuronosyltransferase</fullName>
        <ecNumber evidence="2">2.4.1.17</ecNumber>
    </recommendedName>
</protein>
<evidence type="ECO:0000313" key="6">
    <source>
        <dbReference type="Proteomes" id="UP000095287"/>
    </source>
</evidence>
<dbReference type="Pfam" id="PF00201">
    <property type="entry name" value="UDPGT"/>
    <property type="match status" value="1"/>
</dbReference>
<dbReference type="EC" id="2.4.1.17" evidence="2"/>
<keyword evidence="6" id="KW-1185">Reference proteome</keyword>
<evidence type="ECO:0000256" key="5">
    <source>
        <dbReference type="ARBA" id="ARBA00047475"/>
    </source>
</evidence>
<evidence type="ECO:0000256" key="4">
    <source>
        <dbReference type="ARBA" id="ARBA00022679"/>
    </source>
</evidence>
<dbReference type="PANTHER" id="PTHR48043:SF145">
    <property type="entry name" value="FI06409P-RELATED"/>
    <property type="match status" value="1"/>
</dbReference>
<reference evidence="7" key="1">
    <citation type="submission" date="2016-11" db="UniProtKB">
        <authorList>
            <consortium name="WormBaseParasite"/>
        </authorList>
    </citation>
    <scope>IDENTIFICATION</scope>
</reference>
<dbReference type="Proteomes" id="UP000095287">
    <property type="component" value="Unplaced"/>
</dbReference>
<dbReference type="PANTHER" id="PTHR48043">
    <property type="entry name" value="EG:EG0003.4 PROTEIN-RELATED"/>
    <property type="match status" value="1"/>
</dbReference>
<dbReference type="GO" id="GO:0015020">
    <property type="term" value="F:glucuronosyltransferase activity"/>
    <property type="evidence" value="ECO:0007669"/>
    <property type="project" value="UniProtKB-EC"/>
</dbReference>
<dbReference type="InterPro" id="IPR050271">
    <property type="entry name" value="UDP-glycosyltransferase"/>
</dbReference>
<keyword evidence="3" id="KW-0328">Glycosyltransferase</keyword>
<dbReference type="WBParaSite" id="L893_g29919.t1">
    <property type="protein sequence ID" value="L893_g29919.t1"/>
    <property type="gene ID" value="L893_g29919"/>
</dbReference>
<sequence>MGAYALSMYHFEQKKTPLVVISTSCILQPFTWLISLGRPAFSRPSMWFTYGYNLQYDVTDLLARTKAVFDESFAGLDIFYTIEKYHTESFKRLGVKDFSFQKAWSRSSFNLHEDTMPMAFPAALVFMPLFAEQSANAAGALQLGFAQVVDKLHLTAEKLSKVLRDVLEDPKYAERAQKISAMYRDRIMEASDEGAFWVGRTIKYGTGRKPTFRRVGAELRWTDTLFAGHLALGVLLCSVLSI</sequence>